<keyword evidence="2" id="KW-0472">Membrane</keyword>
<evidence type="ECO:0000256" key="2">
    <source>
        <dbReference type="SAM" id="Phobius"/>
    </source>
</evidence>
<keyword evidence="2" id="KW-0812">Transmembrane</keyword>
<keyword evidence="2" id="KW-1133">Transmembrane helix</keyword>
<name>A0ABD3E2X0_9LAMI</name>
<sequence length="183" mass="20698">MSRQSTRSNQFPAQNGSGSRSSSSYGNAAVRCHCGIQLELVTSWTDDNPGRRFQACPNYKLCHHVVGFLDGLTKKCVQRSKEVIPGLLRKTNKLELLLAAEQEKNKFVQVVLERQANVLEKHSAVMEKHSAVIEDQRNLTAELQMFKKKERMLKIVIAVMVLIIAFQVMSQPEFGKTMPRQLV</sequence>
<feature type="region of interest" description="Disordered" evidence="1">
    <location>
        <begin position="1"/>
        <end position="24"/>
    </location>
</feature>
<dbReference type="PANTHER" id="PTHR33248">
    <property type="entry name" value="ZINC ION-BINDING PROTEIN"/>
    <property type="match status" value="1"/>
</dbReference>
<evidence type="ECO:0000313" key="3">
    <source>
        <dbReference type="EMBL" id="KAL3648860.1"/>
    </source>
</evidence>
<comment type="caution">
    <text evidence="3">The sequence shown here is derived from an EMBL/GenBank/DDBJ whole genome shotgun (WGS) entry which is preliminary data.</text>
</comment>
<keyword evidence="4" id="KW-1185">Reference proteome</keyword>
<proteinExistence type="predicted"/>
<evidence type="ECO:0000313" key="4">
    <source>
        <dbReference type="Proteomes" id="UP001632038"/>
    </source>
</evidence>
<gene>
    <name evidence="3" type="ORF">CASFOL_005263</name>
</gene>
<evidence type="ECO:0008006" key="5">
    <source>
        <dbReference type="Google" id="ProtNLM"/>
    </source>
</evidence>
<reference evidence="4" key="1">
    <citation type="journal article" date="2024" name="IScience">
        <title>Strigolactones Initiate the Formation of Haustorium-like Structures in Castilleja.</title>
        <authorList>
            <person name="Buerger M."/>
            <person name="Peterson D."/>
            <person name="Chory J."/>
        </authorList>
    </citation>
    <scope>NUCLEOTIDE SEQUENCE [LARGE SCALE GENOMIC DNA]</scope>
</reference>
<dbReference type="EMBL" id="JAVIJP010000007">
    <property type="protein sequence ID" value="KAL3648860.1"/>
    <property type="molecule type" value="Genomic_DNA"/>
</dbReference>
<dbReference type="Proteomes" id="UP001632038">
    <property type="component" value="Unassembled WGS sequence"/>
</dbReference>
<feature type="compositionally biased region" description="Polar residues" evidence="1">
    <location>
        <begin position="1"/>
        <end position="15"/>
    </location>
</feature>
<accession>A0ABD3E2X0</accession>
<organism evidence="3 4">
    <name type="scientific">Castilleja foliolosa</name>
    <dbReference type="NCBI Taxonomy" id="1961234"/>
    <lineage>
        <taxon>Eukaryota</taxon>
        <taxon>Viridiplantae</taxon>
        <taxon>Streptophyta</taxon>
        <taxon>Embryophyta</taxon>
        <taxon>Tracheophyta</taxon>
        <taxon>Spermatophyta</taxon>
        <taxon>Magnoliopsida</taxon>
        <taxon>eudicotyledons</taxon>
        <taxon>Gunneridae</taxon>
        <taxon>Pentapetalae</taxon>
        <taxon>asterids</taxon>
        <taxon>lamiids</taxon>
        <taxon>Lamiales</taxon>
        <taxon>Orobanchaceae</taxon>
        <taxon>Pedicularideae</taxon>
        <taxon>Castillejinae</taxon>
        <taxon>Castilleja</taxon>
    </lineage>
</organism>
<evidence type="ECO:0000256" key="1">
    <source>
        <dbReference type="SAM" id="MobiDB-lite"/>
    </source>
</evidence>
<feature type="transmembrane region" description="Helical" evidence="2">
    <location>
        <begin position="152"/>
        <end position="170"/>
    </location>
</feature>
<dbReference type="AlphaFoldDB" id="A0ABD3E2X0"/>
<protein>
    <recommendedName>
        <fullName evidence="5">GRF zinc finger containing protein</fullName>
    </recommendedName>
</protein>